<evidence type="ECO:0000313" key="3">
    <source>
        <dbReference type="Proteomes" id="UP001269081"/>
    </source>
</evidence>
<dbReference type="EMBL" id="JAVDWQ010000008">
    <property type="protein sequence ID" value="MDR7210604.1"/>
    <property type="molecule type" value="Genomic_DNA"/>
</dbReference>
<accession>A0ABU1Y8N4</accession>
<organism evidence="2 3">
    <name type="scientific">Flavobacterium piscis</name>
    <dbReference type="NCBI Taxonomy" id="1114874"/>
    <lineage>
        <taxon>Bacteria</taxon>
        <taxon>Pseudomonadati</taxon>
        <taxon>Bacteroidota</taxon>
        <taxon>Flavobacteriia</taxon>
        <taxon>Flavobacteriales</taxon>
        <taxon>Flavobacteriaceae</taxon>
        <taxon>Flavobacterium</taxon>
    </lineage>
</organism>
<evidence type="ECO:0000259" key="1">
    <source>
        <dbReference type="Pfam" id="PF14300"/>
    </source>
</evidence>
<name>A0ABU1Y8N4_9FLAO</name>
<dbReference type="Pfam" id="PF14300">
    <property type="entry name" value="DMP19"/>
    <property type="match status" value="1"/>
</dbReference>
<keyword evidence="3" id="KW-1185">Reference proteome</keyword>
<proteinExistence type="predicted"/>
<sequence length="155" mass="18351">MSYTELIEEKYAEAVKGIKEEWFNEPNTKWYEYVIRLPAQLQICYLIVVFHNQVFNGGFHQYFVNGYGQFAKETINALTIIGAFKKADLLEEALKIVNFENYSDDTFRKKLLEKQIPQLFSKDDLFELLDNLDNSYYTDENEDIEQLLGSYLRSR</sequence>
<reference evidence="2 3" key="1">
    <citation type="submission" date="2023-07" db="EMBL/GenBank/DDBJ databases">
        <title>Sorghum-associated microbial communities from plants grown in Nebraska, USA.</title>
        <authorList>
            <person name="Schachtman D."/>
        </authorList>
    </citation>
    <scope>NUCLEOTIDE SEQUENCE [LARGE SCALE GENOMIC DNA]</scope>
    <source>
        <strain evidence="2 3">4129</strain>
    </source>
</reference>
<protein>
    <recommendedName>
        <fullName evidence="1">DNA mimic protein DMP19 C-terminal domain-containing protein</fullName>
    </recommendedName>
</protein>
<feature type="domain" description="DNA mimic protein DMP19 C-terminal" evidence="1">
    <location>
        <begin position="36"/>
        <end position="154"/>
    </location>
</feature>
<dbReference type="Proteomes" id="UP001269081">
    <property type="component" value="Unassembled WGS sequence"/>
</dbReference>
<dbReference type="InterPro" id="IPR025402">
    <property type="entry name" value="DMP19_C"/>
</dbReference>
<comment type="caution">
    <text evidence="2">The sequence shown here is derived from an EMBL/GenBank/DDBJ whole genome shotgun (WGS) entry which is preliminary data.</text>
</comment>
<dbReference type="Gene3D" id="1.20.1420.60">
    <property type="match status" value="1"/>
</dbReference>
<dbReference type="RefSeq" id="WP_310281826.1">
    <property type="nucleotide sequence ID" value="NZ_JAVDWQ010000008.1"/>
</dbReference>
<gene>
    <name evidence="2" type="ORF">J2W48_002554</name>
</gene>
<evidence type="ECO:0000313" key="2">
    <source>
        <dbReference type="EMBL" id="MDR7210604.1"/>
    </source>
</evidence>